<dbReference type="HOGENOM" id="CLU_885764_0_0_1"/>
<dbReference type="OrthoDB" id="4142835at2759"/>
<feature type="region of interest" description="Disordered" evidence="1">
    <location>
        <begin position="123"/>
        <end position="147"/>
    </location>
</feature>
<feature type="compositionally biased region" description="Basic and acidic residues" evidence="1">
    <location>
        <begin position="93"/>
        <end position="105"/>
    </location>
</feature>
<feature type="region of interest" description="Disordered" evidence="1">
    <location>
        <begin position="168"/>
        <end position="256"/>
    </location>
</feature>
<organism evidence="2 3">
    <name type="scientific">Exophiala oligosperma</name>
    <dbReference type="NCBI Taxonomy" id="215243"/>
    <lineage>
        <taxon>Eukaryota</taxon>
        <taxon>Fungi</taxon>
        <taxon>Dikarya</taxon>
        <taxon>Ascomycota</taxon>
        <taxon>Pezizomycotina</taxon>
        <taxon>Eurotiomycetes</taxon>
        <taxon>Chaetothyriomycetidae</taxon>
        <taxon>Chaetothyriales</taxon>
        <taxon>Herpotrichiellaceae</taxon>
        <taxon>Exophiala</taxon>
    </lineage>
</organism>
<feature type="compositionally biased region" description="Polar residues" evidence="1">
    <location>
        <begin position="123"/>
        <end position="132"/>
    </location>
</feature>
<feature type="compositionally biased region" description="Polar residues" evidence="1">
    <location>
        <begin position="235"/>
        <end position="249"/>
    </location>
</feature>
<evidence type="ECO:0000313" key="3">
    <source>
        <dbReference type="Proteomes" id="UP000053342"/>
    </source>
</evidence>
<proteinExistence type="predicted"/>
<sequence>MCVRTKTTYGCGCEFKTTNECNDPRCSHLERWKFPRDGDCKICKEGGQAVTRGREGKGRYAQEMNRRYPGREPSCDPAPQDVGGGISPWASPLKREKEWHSPSRKMADDAWLQEHAERNNDLQSLRESMSPHSESDRVSTAILSPSSRGRRVYEIEEDDRYTVDRDADFDYRHRRQQPAPRSLQIEIRSIHNDPPRRSSRQASRHRQQHRHDSQESFQSVHSGHSSSRRYKPAPTSYTTHDVYETQDSGYGSYGSRTSHRGFEIAETEPYTYSSAPRVMTIKAPSSTYQTGYGIPPPPHASHPHPHPQGINVVTRTPMYAYSVPRY</sequence>
<evidence type="ECO:0000256" key="1">
    <source>
        <dbReference type="SAM" id="MobiDB-lite"/>
    </source>
</evidence>
<feature type="compositionally biased region" description="Low complexity" evidence="1">
    <location>
        <begin position="216"/>
        <end position="225"/>
    </location>
</feature>
<reference evidence="2 3" key="1">
    <citation type="submission" date="2015-01" db="EMBL/GenBank/DDBJ databases">
        <title>The Genome Sequence of Exophiala oligosperma CBS72588.</title>
        <authorList>
            <consortium name="The Broad Institute Genomics Platform"/>
            <person name="Cuomo C."/>
            <person name="de Hoog S."/>
            <person name="Gorbushina A."/>
            <person name="Stielow B."/>
            <person name="Teixiera M."/>
            <person name="Abouelleil A."/>
            <person name="Chapman S.B."/>
            <person name="Priest M."/>
            <person name="Young S.K."/>
            <person name="Wortman J."/>
            <person name="Nusbaum C."/>
            <person name="Birren B."/>
        </authorList>
    </citation>
    <scope>NUCLEOTIDE SEQUENCE [LARGE SCALE GENOMIC DNA]</scope>
    <source>
        <strain evidence="2 3">CBS 72588</strain>
    </source>
</reference>
<dbReference type="AlphaFoldDB" id="A0A0D2BQR2"/>
<keyword evidence="3" id="KW-1185">Reference proteome</keyword>
<dbReference type="Proteomes" id="UP000053342">
    <property type="component" value="Unassembled WGS sequence"/>
</dbReference>
<dbReference type="EMBL" id="KN847339">
    <property type="protein sequence ID" value="KIW39842.1"/>
    <property type="molecule type" value="Genomic_DNA"/>
</dbReference>
<accession>A0A0D2BQR2</accession>
<gene>
    <name evidence="2" type="ORF">PV06_08416</name>
</gene>
<feature type="region of interest" description="Disordered" evidence="1">
    <location>
        <begin position="66"/>
        <end position="105"/>
    </location>
</feature>
<feature type="compositionally biased region" description="Basic residues" evidence="1">
    <location>
        <begin position="197"/>
        <end position="209"/>
    </location>
</feature>
<protein>
    <submittedName>
        <fullName evidence="2">Uncharacterized protein</fullName>
    </submittedName>
</protein>
<name>A0A0D2BQR2_9EURO</name>
<dbReference type="RefSeq" id="XP_016260058.1">
    <property type="nucleotide sequence ID" value="XM_016409750.1"/>
</dbReference>
<evidence type="ECO:0000313" key="2">
    <source>
        <dbReference type="EMBL" id="KIW39842.1"/>
    </source>
</evidence>
<dbReference type="GeneID" id="27360490"/>
<dbReference type="VEuPathDB" id="FungiDB:PV06_08416"/>